<protein>
    <submittedName>
        <fullName evidence="10">PTS N-acetylgalactosamine transporter subunit IIB</fullName>
    </submittedName>
</protein>
<feature type="modified residue" description="Phosphohistidine; by EIIA" evidence="9">
    <location>
        <position position="31"/>
    </location>
</feature>
<reference evidence="11" key="1">
    <citation type="submission" date="2014-12" db="EMBL/GenBank/DDBJ databases">
        <title>Genome sequence of Clostridium beijerinckii strain 59B.</title>
        <authorList>
            <person name="Little G.T."/>
            <person name="Minton N.P."/>
        </authorList>
    </citation>
    <scope>NUCLEOTIDE SEQUENCE [LARGE SCALE GENOMIC DNA]</scope>
    <source>
        <strain evidence="11">59B</strain>
    </source>
</reference>
<dbReference type="GO" id="GO:0009401">
    <property type="term" value="P:phosphoenolpyruvate-dependent sugar phosphotransferase system"/>
    <property type="evidence" value="ECO:0007669"/>
    <property type="project" value="UniProtKB-KW"/>
</dbReference>
<evidence type="ECO:0000256" key="1">
    <source>
        <dbReference type="ARBA" id="ARBA00004496"/>
    </source>
</evidence>
<dbReference type="KEGG" id="cbei:LF65_02545"/>
<evidence type="ECO:0000256" key="6">
    <source>
        <dbReference type="ARBA" id="ARBA00022683"/>
    </source>
</evidence>
<evidence type="ECO:0000256" key="7">
    <source>
        <dbReference type="ARBA" id="ARBA00022777"/>
    </source>
</evidence>
<dbReference type="CDD" id="cd00001">
    <property type="entry name" value="PTS_IIB_man"/>
    <property type="match status" value="1"/>
</dbReference>
<keyword evidence="6" id="KW-0598">Phosphotransferase system</keyword>
<evidence type="ECO:0000313" key="11">
    <source>
        <dbReference type="Proteomes" id="UP000031866"/>
    </source>
</evidence>
<dbReference type="Pfam" id="PF03830">
    <property type="entry name" value="PTSIIB_sorb"/>
    <property type="match status" value="1"/>
</dbReference>
<dbReference type="EMBL" id="CP010086">
    <property type="protein sequence ID" value="AJG99122.2"/>
    <property type="molecule type" value="Genomic_DNA"/>
</dbReference>
<keyword evidence="7" id="KW-0418">Kinase</keyword>
<feature type="active site" description="Pros-phosphohistidine intermediate; for EIIB activity" evidence="8">
    <location>
        <position position="31"/>
    </location>
</feature>
<dbReference type="NCBIfam" id="TIGR00854">
    <property type="entry name" value="pts-sorbose"/>
    <property type="match status" value="1"/>
</dbReference>
<proteinExistence type="predicted"/>
<keyword evidence="2" id="KW-0813">Transport</keyword>
<organism evidence="10 11">
    <name type="scientific">Clostridium beijerinckii</name>
    <name type="common">Clostridium MP</name>
    <dbReference type="NCBI Taxonomy" id="1520"/>
    <lineage>
        <taxon>Bacteria</taxon>
        <taxon>Bacillati</taxon>
        <taxon>Bacillota</taxon>
        <taxon>Clostridia</taxon>
        <taxon>Eubacteriales</taxon>
        <taxon>Clostridiaceae</taxon>
        <taxon>Clostridium</taxon>
    </lineage>
</organism>
<keyword evidence="3" id="KW-0963">Cytoplasm</keyword>
<dbReference type="PROSITE" id="PS51101">
    <property type="entry name" value="PTS_EIIB_TYPE_4"/>
    <property type="match status" value="1"/>
</dbReference>
<accession>A0A0B5QM77</accession>
<dbReference type="InterPro" id="IPR036667">
    <property type="entry name" value="PTS_IIB_sorbose-sp_sf"/>
</dbReference>
<dbReference type="NCBIfam" id="NF008508">
    <property type="entry name" value="PRK11425.1"/>
    <property type="match status" value="1"/>
</dbReference>
<dbReference type="AlphaFoldDB" id="A0A0B5QM77"/>
<sequence>MGLALYISIKIKEELNMPNILMTRIDNRLVHGQVGVTWTTSLGANLLVVVDDTAASDPVQQQLMSMTAESSGVGIRFFTIQKTIDVIHKASPSQKIFIVCKTPAVARKLVDGGVPIKELNVGNMHFSDGKRAITKKVYVDDKDIEDLKYIESKGVKVFAQDTPGDIKTNIE</sequence>
<keyword evidence="4" id="KW-0762">Sugar transport</keyword>
<evidence type="ECO:0000256" key="3">
    <source>
        <dbReference type="ARBA" id="ARBA00022490"/>
    </source>
</evidence>
<keyword evidence="5" id="KW-0808">Transferase</keyword>
<dbReference type="OrthoDB" id="9788818at2"/>
<evidence type="ECO:0000313" key="10">
    <source>
        <dbReference type="EMBL" id="AJG99122.2"/>
    </source>
</evidence>
<evidence type="ECO:0000256" key="4">
    <source>
        <dbReference type="ARBA" id="ARBA00022597"/>
    </source>
</evidence>
<dbReference type="InterPro" id="IPR018455">
    <property type="entry name" value="PTS_IIB_sorbose-sp_subgr"/>
</dbReference>
<dbReference type="NCBIfam" id="NF007288">
    <property type="entry name" value="PRK09756.1"/>
    <property type="match status" value="1"/>
</dbReference>
<dbReference type="SUPFAM" id="SSF52728">
    <property type="entry name" value="PTS IIb component"/>
    <property type="match status" value="1"/>
</dbReference>
<dbReference type="STRING" id="1520.LF65_02545"/>
<evidence type="ECO:0000256" key="2">
    <source>
        <dbReference type="ARBA" id="ARBA00022448"/>
    </source>
</evidence>
<evidence type="ECO:0000256" key="8">
    <source>
        <dbReference type="PIRSR" id="PIRSR618455-1"/>
    </source>
</evidence>
<comment type="subcellular location">
    <subcellularLocation>
        <location evidence="1">Cytoplasm</location>
    </subcellularLocation>
</comment>
<evidence type="ECO:0000256" key="9">
    <source>
        <dbReference type="PIRSR" id="PIRSR618455-2"/>
    </source>
</evidence>
<dbReference type="GO" id="GO:0016301">
    <property type="term" value="F:kinase activity"/>
    <property type="evidence" value="ECO:0007669"/>
    <property type="project" value="UniProtKB-KW"/>
</dbReference>
<dbReference type="Proteomes" id="UP000031866">
    <property type="component" value="Chromosome"/>
</dbReference>
<gene>
    <name evidence="10" type="ORF">LF65_02545</name>
</gene>
<dbReference type="Gene3D" id="3.40.35.10">
    <property type="entry name" value="Phosphotransferase system, sorbose subfamily IIB component"/>
    <property type="match status" value="1"/>
</dbReference>
<evidence type="ECO:0000256" key="5">
    <source>
        <dbReference type="ARBA" id="ARBA00022679"/>
    </source>
</evidence>
<dbReference type="GO" id="GO:0008982">
    <property type="term" value="F:protein-N(PI)-phosphohistidine-sugar phosphotransferase activity"/>
    <property type="evidence" value="ECO:0007669"/>
    <property type="project" value="InterPro"/>
</dbReference>
<name>A0A0B5QM77_CLOBE</name>
<dbReference type="InterPro" id="IPR004720">
    <property type="entry name" value="PTS_IIB_sorbose-sp"/>
</dbReference>
<dbReference type="GO" id="GO:0005737">
    <property type="term" value="C:cytoplasm"/>
    <property type="evidence" value="ECO:0007669"/>
    <property type="project" value="UniProtKB-SubCell"/>
</dbReference>